<accession>A0A2T0FIK3</accession>
<dbReference type="CDD" id="cd18008">
    <property type="entry name" value="DEXDc_SHPRH-like"/>
    <property type="match status" value="1"/>
</dbReference>
<dbReference type="InterPro" id="IPR000330">
    <property type="entry name" value="SNF2_N"/>
</dbReference>
<dbReference type="CDD" id="cd18793">
    <property type="entry name" value="SF2_C_SNF"/>
    <property type="match status" value="1"/>
</dbReference>
<feature type="domain" description="Helicase ATP-binding" evidence="5">
    <location>
        <begin position="213"/>
        <end position="379"/>
    </location>
</feature>
<dbReference type="GO" id="GO:0016787">
    <property type="term" value="F:hydrolase activity"/>
    <property type="evidence" value="ECO:0007669"/>
    <property type="project" value="UniProtKB-KW"/>
</dbReference>
<evidence type="ECO:0000256" key="2">
    <source>
        <dbReference type="ARBA" id="ARBA00022801"/>
    </source>
</evidence>
<dbReference type="InterPro" id="IPR014001">
    <property type="entry name" value="Helicase_ATP-bd"/>
</dbReference>
<evidence type="ECO:0000313" key="7">
    <source>
        <dbReference type="EMBL" id="PRT54832.1"/>
    </source>
</evidence>
<dbReference type="AlphaFoldDB" id="A0A2T0FIK3"/>
<dbReference type="Pfam" id="PF00176">
    <property type="entry name" value="SNF2-rel_dom"/>
    <property type="match status" value="1"/>
</dbReference>
<evidence type="ECO:0000256" key="3">
    <source>
        <dbReference type="ARBA" id="ARBA00022840"/>
    </source>
</evidence>
<dbReference type="GO" id="GO:0006281">
    <property type="term" value="P:DNA repair"/>
    <property type="evidence" value="ECO:0007669"/>
    <property type="project" value="TreeGrafter"/>
</dbReference>
<dbReference type="SMART" id="SM00487">
    <property type="entry name" value="DEXDc"/>
    <property type="match status" value="1"/>
</dbReference>
<proteinExistence type="predicted"/>
<evidence type="ECO:0000259" key="5">
    <source>
        <dbReference type="PROSITE" id="PS51192"/>
    </source>
</evidence>
<sequence>MSSQNKTANGSSKFSAEKENIKAKSKEAQVVVQGQKVVNGSLVDVAGPRPSHKTAPLIRPKKDAIPLQVETSSSKMFSSGLRRHPPSPNKNKLKLEPQGDFNGGDLNLLDPKSADWGKTINIADIQRKMKEQLNEPVSATHQKPSFGIYAARKDTTQSDRLKVSADQQVKLLTKMLDEAGDTDIDVNETLEVKGLKPLLLPHQVAGVKFMLKREQTGSKSGGFLFDEMGLGKTVQSIALILANRPDKEAEGPKTTLIALPLSLLDQWKEEIEQKATGIKVMKYHGTKRVANFGEYDVILTTYSLISNEFNENGKSGPLITTPWYRVIADEAHTFRNPESRTSKAMAALKSSGRRWALTGTPVHNSVEDLYSLFRYVDLKPHSDRGIWDRDIGRKSSTKGPNSQATKILKTYLSASMIRRKQDILDKVLPPVKREILKVPLNMKEQTLYQKVLKPSYCKGVTRITAMRLACDGLTIASKTEEDLVEDLGQAVESITLETKSGDSQDDIDDLTEFMSKTSLGTDDKSAEAENCKVGALRKILKTNPGPKTVVFTSFVKFFNQVTDMLDAIGMDYLPYHGSQNIVQREQTLKSFREDPSKKVLLCSLQCAAVGLNIVCASRVVLMEPWWNPMIVDQAVNRVHRLGQTKPVDVYELCATGTLEDRMFLIQDRKRKLASNFVEGGQKLSKQEIEYLIWGGKIPDSLGGKLV</sequence>
<gene>
    <name evidence="7" type="ORF">B9G98_02452</name>
</gene>
<evidence type="ECO:0000256" key="1">
    <source>
        <dbReference type="ARBA" id="ARBA00022741"/>
    </source>
</evidence>
<feature type="compositionally biased region" description="Polar residues" evidence="4">
    <location>
        <begin position="1"/>
        <end position="14"/>
    </location>
</feature>
<dbReference type="OrthoDB" id="423559at2759"/>
<dbReference type="GO" id="GO:0008094">
    <property type="term" value="F:ATP-dependent activity, acting on DNA"/>
    <property type="evidence" value="ECO:0007669"/>
    <property type="project" value="TreeGrafter"/>
</dbReference>
<dbReference type="PANTHER" id="PTHR45626:SF14">
    <property type="entry name" value="ATP-DEPENDENT DNA HELICASE (EUROFUNG)"/>
    <property type="match status" value="1"/>
</dbReference>
<dbReference type="SMART" id="SM00490">
    <property type="entry name" value="HELICc"/>
    <property type="match status" value="1"/>
</dbReference>
<dbReference type="RefSeq" id="XP_024664777.1">
    <property type="nucleotide sequence ID" value="XM_024809009.1"/>
</dbReference>
<comment type="caution">
    <text evidence="7">The sequence shown here is derived from an EMBL/GenBank/DDBJ whole genome shotgun (WGS) entry which is preliminary data.</text>
</comment>
<dbReference type="GO" id="GO:0005634">
    <property type="term" value="C:nucleus"/>
    <property type="evidence" value="ECO:0007669"/>
    <property type="project" value="TreeGrafter"/>
</dbReference>
<dbReference type="PROSITE" id="PS51192">
    <property type="entry name" value="HELICASE_ATP_BIND_1"/>
    <property type="match status" value="1"/>
</dbReference>
<dbReference type="STRING" id="45607.A0A2T0FIK3"/>
<dbReference type="InterPro" id="IPR050628">
    <property type="entry name" value="SNF2_RAD54_helicase_TF"/>
</dbReference>
<dbReference type="Pfam" id="PF00271">
    <property type="entry name" value="Helicase_C"/>
    <property type="match status" value="1"/>
</dbReference>
<organism evidence="7 8">
    <name type="scientific">Wickerhamiella sorbophila</name>
    <dbReference type="NCBI Taxonomy" id="45607"/>
    <lineage>
        <taxon>Eukaryota</taxon>
        <taxon>Fungi</taxon>
        <taxon>Dikarya</taxon>
        <taxon>Ascomycota</taxon>
        <taxon>Saccharomycotina</taxon>
        <taxon>Dipodascomycetes</taxon>
        <taxon>Dipodascales</taxon>
        <taxon>Trichomonascaceae</taxon>
        <taxon>Wickerhamiella</taxon>
    </lineage>
</organism>
<protein>
    <submittedName>
        <fullName evidence="7">Uncharacterized protein</fullName>
    </submittedName>
</protein>
<evidence type="ECO:0000256" key="4">
    <source>
        <dbReference type="SAM" id="MobiDB-lite"/>
    </source>
</evidence>
<dbReference type="Proteomes" id="UP000238350">
    <property type="component" value="Unassembled WGS sequence"/>
</dbReference>
<keyword evidence="2" id="KW-0378">Hydrolase</keyword>
<feature type="domain" description="Helicase C-terminal" evidence="6">
    <location>
        <begin position="535"/>
        <end position="691"/>
    </location>
</feature>
<dbReference type="EMBL" id="NDIQ01000021">
    <property type="protein sequence ID" value="PRT54832.1"/>
    <property type="molecule type" value="Genomic_DNA"/>
</dbReference>
<name>A0A2T0FIK3_9ASCO</name>
<feature type="region of interest" description="Disordered" evidence="4">
    <location>
        <begin position="1"/>
        <end position="30"/>
    </location>
</feature>
<dbReference type="InterPro" id="IPR049730">
    <property type="entry name" value="SNF2/RAD54-like_C"/>
</dbReference>
<dbReference type="GO" id="GO:0005524">
    <property type="term" value="F:ATP binding"/>
    <property type="evidence" value="ECO:0007669"/>
    <property type="project" value="UniProtKB-KW"/>
</dbReference>
<evidence type="ECO:0000259" key="6">
    <source>
        <dbReference type="PROSITE" id="PS51194"/>
    </source>
</evidence>
<dbReference type="Gene3D" id="3.40.50.300">
    <property type="entry name" value="P-loop containing nucleotide triphosphate hydrolases"/>
    <property type="match status" value="1"/>
</dbReference>
<dbReference type="GeneID" id="36516200"/>
<dbReference type="InterPro" id="IPR027417">
    <property type="entry name" value="P-loop_NTPase"/>
</dbReference>
<dbReference type="InterPro" id="IPR038718">
    <property type="entry name" value="SNF2-like_sf"/>
</dbReference>
<dbReference type="PANTHER" id="PTHR45626">
    <property type="entry name" value="TRANSCRIPTION TERMINATION FACTOR 2-RELATED"/>
    <property type="match status" value="1"/>
</dbReference>
<dbReference type="SUPFAM" id="SSF52540">
    <property type="entry name" value="P-loop containing nucleoside triphosphate hydrolases"/>
    <property type="match status" value="2"/>
</dbReference>
<reference evidence="7 8" key="1">
    <citation type="submission" date="2017-04" db="EMBL/GenBank/DDBJ databases">
        <title>Genome sequencing of [Candida] sorbophila.</title>
        <authorList>
            <person name="Ahn J.O."/>
        </authorList>
    </citation>
    <scope>NUCLEOTIDE SEQUENCE [LARGE SCALE GENOMIC DNA]</scope>
    <source>
        <strain evidence="7 8">DS02</strain>
    </source>
</reference>
<dbReference type="PROSITE" id="PS51194">
    <property type="entry name" value="HELICASE_CTER"/>
    <property type="match status" value="1"/>
</dbReference>
<feature type="region of interest" description="Disordered" evidence="4">
    <location>
        <begin position="73"/>
        <end position="104"/>
    </location>
</feature>
<keyword evidence="1" id="KW-0547">Nucleotide-binding</keyword>
<feature type="compositionally biased region" description="Basic and acidic residues" evidence="4">
    <location>
        <begin position="15"/>
        <end position="27"/>
    </location>
</feature>
<keyword evidence="3" id="KW-0067">ATP-binding</keyword>
<dbReference type="Gene3D" id="3.40.50.10810">
    <property type="entry name" value="Tandem AAA-ATPase domain"/>
    <property type="match status" value="1"/>
</dbReference>
<keyword evidence="8" id="KW-1185">Reference proteome</keyword>
<dbReference type="InterPro" id="IPR001650">
    <property type="entry name" value="Helicase_C-like"/>
</dbReference>
<evidence type="ECO:0000313" key="8">
    <source>
        <dbReference type="Proteomes" id="UP000238350"/>
    </source>
</evidence>